<keyword evidence="3" id="KW-1185">Reference proteome</keyword>
<dbReference type="EMBL" id="QJKF01000014">
    <property type="protein sequence ID" value="PXX58369.1"/>
    <property type="molecule type" value="Genomic_DNA"/>
</dbReference>
<dbReference type="InterPro" id="IPR007345">
    <property type="entry name" value="Polysacch_pyruvyl_Trfase"/>
</dbReference>
<dbReference type="PANTHER" id="PTHR36836:SF1">
    <property type="entry name" value="COLANIC ACID BIOSYNTHESIS PROTEIN WCAK"/>
    <property type="match status" value="1"/>
</dbReference>
<sequence>MGTVGSEAERAAIAEGDIRVLVENGEYWLRNRGDIAMMAVTVERLRARWPRARIGVLTHQPGILRALLPEAEPLCGPEWSWSRDGWPARLTRSAGTRLVGPAALRWRAATDGPKDRLRALRSAARRRGAGPGITEHVATPEQTEFPIEIPAAVEQASLVLALGGGYMTDVDRYQAHRTLNLLEHARARGIPTAMVGQGLGPLRDPALVRRAAQVLPDVDFLALREGRRGPELLSRFGVAPERVLVTGDDAVEFAYRLRQAKIGADIGLCLRVADYSRVSASAQATLGRVVRACAARLDAGVVPLIISEYASEDRLSTLPLLAGAPSARPAVGRGGTPQDVARQVSGCRVLVTSAYHLAVFALSQGIPAVGITASEYYDDKFHGLRQMFGTGLRIVHLDDPALDETLTEAVRACWDEAPEIRDGLQQKAVEQIEASRAGLERVFRLVESGPVRPGHHRGG</sequence>
<name>A0A318JRF5_9NOCA</name>
<dbReference type="PANTHER" id="PTHR36836">
    <property type="entry name" value="COLANIC ACID BIOSYNTHESIS PROTEIN WCAK"/>
    <property type="match status" value="1"/>
</dbReference>
<feature type="domain" description="Polysaccharide pyruvyl transferase" evidence="1">
    <location>
        <begin position="31"/>
        <end position="372"/>
    </location>
</feature>
<accession>A0A318JRF5</accession>
<evidence type="ECO:0000313" key="2">
    <source>
        <dbReference type="EMBL" id="PXX58369.1"/>
    </source>
</evidence>
<keyword evidence="2" id="KW-0808">Transferase</keyword>
<gene>
    <name evidence="2" type="ORF">DFR70_11451</name>
</gene>
<reference evidence="2 3" key="1">
    <citation type="submission" date="2018-05" db="EMBL/GenBank/DDBJ databases">
        <title>Genomic Encyclopedia of Type Strains, Phase IV (KMG-IV): sequencing the most valuable type-strain genomes for metagenomic binning, comparative biology and taxonomic classification.</title>
        <authorList>
            <person name="Goeker M."/>
        </authorList>
    </citation>
    <scope>NUCLEOTIDE SEQUENCE [LARGE SCALE GENOMIC DNA]</scope>
    <source>
        <strain evidence="2 3">DSM 44704</strain>
    </source>
</reference>
<evidence type="ECO:0000313" key="3">
    <source>
        <dbReference type="Proteomes" id="UP000247569"/>
    </source>
</evidence>
<evidence type="ECO:0000259" key="1">
    <source>
        <dbReference type="Pfam" id="PF04230"/>
    </source>
</evidence>
<dbReference type="RefSeq" id="WP_051186625.1">
    <property type="nucleotide sequence ID" value="NZ_QJKF01000014.1"/>
</dbReference>
<dbReference type="GO" id="GO:0016740">
    <property type="term" value="F:transferase activity"/>
    <property type="evidence" value="ECO:0007669"/>
    <property type="project" value="UniProtKB-KW"/>
</dbReference>
<proteinExistence type="predicted"/>
<dbReference type="Pfam" id="PF04230">
    <property type="entry name" value="PS_pyruv_trans"/>
    <property type="match status" value="1"/>
</dbReference>
<dbReference type="AlphaFoldDB" id="A0A318JRF5"/>
<dbReference type="Proteomes" id="UP000247569">
    <property type="component" value="Unassembled WGS sequence"/>
</dbReference>
<comment type="caution">
    <text evidence="2">The sequence shown here is derived from an EMBL/GenBank/DDBJ whole genome shotgun (WGS) entry which is preliminary data.</text>
</comment>
<dbReference type="OrthoDB" id="446609at2"/>
<protein>
    <submittedName>
        <fullName evidence="2">Polysaccharide pyruvyl transferase WcaK-like protein</fullName>
    </submittedName>
</protein>
<organism evidence="2 3">
    <name type="scientific">Nocardia tenerifensis</name>
    <dbReference type="NCBI Taxonomy" id="228006"/>
    <lineage>
        <taxon>Bacteria</taxon>
        <taxon>Bacillati</taxon>
        <taxon>Actinomycetota</taxon>
        <taxon>Actinomycetes</taxon>
        <taxon>Mycobacteriales</taxon>
        <taxon>Nocardiaceae</taxon>
        <taxon>Nocardia</taxon>
    </lineage>
</organism>